<organism evidence="2 3">
    <name type="scientific">Mycobacterium asiaticum</name>
    <dbReference type="NCBI Taxonomy" id="1790"/>
    <lineage>
        <taxon>Bacteria</taxon>
        <taxon>Bacillati</taxon>
        <taxon>Actinomycetota</taxon>
        <taxon>Actinomycetes</taxon>
        <taxon>Mycobacteriales</taxon>
        <taxon>Mycobacteriaceae</taxon>
        <taxon>Mycobacterium</taxon>
    </lineage>
</organism>
<sequence length="129" mass="13742">MNTIHEQREAFALLDDAIGALLATTRDPNAATVDAVLIVGVQRAEDHGAHVDLFPRAGAQPAAIRWLIEKAGKLLDDEHNDICAHCGHAPAYLHGHNGNVVTHWHTAQSCPDGSGRTASLPTDQDDATT</sequence>
<evidence type="ECO:0000256" key="1">
    <source>
        <dbReference type="SAM" id="MobiDB-lite"/>
    </source>
</evidence>
<evidence type="ECO:0000313" key="3">
    <source>
        <dbReference type="Proteomes" id="UP000093629"/>
    </source>
</evidence>
<feature type="region of interest" description="Disordered" evidence="1">
    <location>
        <begin position="109"/>
        <end position="129"/>
    </location>
</feature>
<name>A0A1A3N6U2_MYCAS</name>
<dbReference type="RefSeq" id="WP_065158361.1">
    <property type="nucleotide sequence ID" value="NZ_LZLQ01000059.1"/>
</dbReference>
<gene>
    <name evidence="2" type="ORF">A5636_24675</name>
</gene>
<dbReference type="AlphaFoldDB" id="A0A1A3N6U2"/>
<accession>A0A1A3N6U2</accession>
<dbReference type="Proteomes" id="UP000093629">
    <property type="component" value="Unassembled WGS sequence"/>
</dbReference>
<keyword evidence="3" id="KW-1185">Reference proteome</keyword>
<proteinExistence type="predicted"/>
<evidence type="ECO:0000313" key="2">
    <source>
        <dbReference type="EMBL" id="OBK16774.1"/>
    </source>
</evidence>
<protein>
    <submittedName>
        <fullName evidence="2">Uncharacterized protein</fullName>
    </submittedName>
</protein>
<dbReference type="EMBL" id="LZLQ01000059">
    <property type="protein sequence ID" value="OBK16774.1"/>
    <property type="molecule type" value="Genomic_DNA"/>
</dbReference>
<comment type="caution">
    <text evidence="2">The sequence shown here is derived from an EMBL/GenBank/DDBJ whole genome shotgun (WGS) entry which is preliminary data.</text>
</comment>
<reference evidence="2 3" key="1">
    <citation type="submission" date="2016-06" db="EMBL/GenBank/DDBJ databases">
        <authorList>
            <person name="Kjaerup R.B."/>
            <person name="Dalgaard T.S."/>
            <person name="Juul-Madsen H.R."/>
        </authorList>
    </citation>
    <scope>NUCLEOTIDE SEQUENCE [LARGE SCALE GENOMIC DNA]</scope>
    <source>
        <strain evidence="2 3">1245139.5</strain>
    </source>
</reference>
<feature type="compositionally biased region" description="Polar residues" evidence="1">
    <location>
        <begin position="109"/>
        <end position="122"/>
    </location>
</feature>